<comment type="caution">
    <text evidence="1">The sequence shown here is derived from an EMBL/GenBank/DDBJ whole genome shotgun (WGS) entry which is preliminary data.</text>
</comment>
<name>A0ABW7ERL6_9BURK</name>
<dbReference type="Pfam" id="PF09492">
    <property type="entry name" value="Pec_lyase"/>
    <property type="match status" value="1"/>
</dbReference>
<dbReference type="NCBIfam" id="TIGR02474">
    <property type="entry name" value="pec_lyase"/>
    <property type="match status" value="1"/>
</dbReference>
<evidence type="ECO:0000313" key="1">
    <source>
        <dbReference type="EMBL" id="MFG6416157.1"/>
    </source>
</evidence>
<dbReference type="RefSeq" id="WP_394472226.1">
    <property type="nucleotide sequence ID" value="NZ_JBIGHY010000008.1"/>
</dbReference>
<organism evidence="1 2">
    <name type="scientific">Pelomonas dachongensis</name>
    <dbReference type="NCBI Taxonomy" id="3299029"/>
    <lineage>
        <taxon>Bacteria</taxon>
        <taxon>Pseudomonadati</taxon>
        <taxon>Pseudomonadota</taxon>
        <taxon>Betaproteobacteria</taxon>
        <taxon>Burkholderiales</taxon>
        <taxon>Sphaerotilaceae</taxon>
        <taxon>Roseateles</taxon>
    </lineage>
</organism>
<proteinExistence type="predicted"/>
<keyword evidence="1" id="KW-0456">Lyase</keyword>
<dbReference type="EMBL" id="JBIGHY010000008">
    <property type="protein sequence ID" value="MFG6416157.1"/>
    <property type="molecule type" value="Genomic_DNA"/>
</dbReference>
<accession>A0ABW7ERL6</accession>
<evidence type="ECO:0000313" key="2">
    <source>
        <dbReference type="Proteomes" id="UP001606300"/>
    </source>
</evidence>
<keyword evidence="2" id="KW-1185">Reference proteome</keyword>
<dbReference type="InterPro" id="IPR012669">
    <property type="entry name" value="Pectate_lyase"/>
</dbReference>
<dbReference type="EC" id="4.2.2.2" evidence="1"/>
<reference evidence="1 2" key="1">
    <citation type="submission" date="2024-09" db="EMBL/GenBank/DDBJ databases">
        <title>Novel species of the genus Pelomonas and Roseateles isolated from streams.</title>
        <authorList>
            <person name="Lu H."/>
        </authorList>
    </citation>
    <scope>NUCLEOTIDE SEQUENCE [LARGE SCALE GENOMIC DNA]</scope>
    <source>
        <strain evidence="1 2">DC23W</strain>
    </source>
</reference>
<sequence>MLSALLLAHSAQAAVVGRTVPATALTESRVAGQPEWLAYLARSKALMATDKATFFAEKPNGPAPVPTAYSAPAKTMPLSRDPAWYASAEARHVADVIVSFQTPAGGWSKSSPRDAGLRRPGQFYLLGRTPTPGDSNWGWVGTFDNDATTTEMAFLARVAAQAPGAEGDAYRKSFLRGLDYVFNAQFPTGGWPQVYPLMGGYHDAITYNDDAIGSITRLLADVARGQGDYAFVPPALRERARQAEARAIECILATQVRVEGRPTVWGQQHDPLTLAPVGARNYEPASLASAESAGMLVYLMSIESPSPQVVAAIEAGAAWFKASALRDKAWQRSAEGSALVDKPGAPPLWARYYSLSTGLPIFGDRDLSIHDDVSEISVERRNGYSWFNTGSQRALDEYRTWSARSKP</sequence>
<dbReference type="Gene3D" id="1.50.10.20">
    <property type="match status" value="1"/>
</dbReference>
<gene>
    <name evidence="1" type="primary">pelA</name>
    <name evidence="1" type="ORF">ACG02S_19880</name>
</gene>
<protein>
    <submittedName>
        <fullName evidence="1">Pectate lyase</fullName>
        <ecNumber evidence="1">4.2.2.2</ecNumber>
    </submittedName>
</protein>
<dbReference type="Proteomes" id="UP001606300">
    <property type="component" value="Unassembled WGS sequence"/>
</dbReference>
<dbReference type="SUPFAM" id="SSF81853">
    <property type="entry name" value="Family 10 polysaccharide lyase"/>
    <property type="match status" value="1"/>
</dbReference>
<dbReference type="GO" id="GO:0030570">
    <property type="term" value="F:pectate lyase activity"/>
    <property type="evidence" value="ECO:0007669"/>
    <property type="project" value="UniProtKB-EC"/>
</dbReference>